<evidence type="ECO:0000313" key="3">
    <source>
        <dbReference type="EMBL" id="UQN29048.1"/>
    </source>
</evidence>
<dbReference type="SUPFAM" id="SSF53335">
    <property type="entry name" value="S-adenosyl-L-methionine-dependent methyltransferases"/>
    <property type="match status" value="1"/>
</dbReference>
<keyword evidence="4" id="KW-1185">Reference proteome</keyword>
<dbReference type="EMBL" id="CP097218">
    <property type="protein sequence ID" value="UQN29048.1"/>
    <property type="molecule type" value="Genomic_DNA"/>
</dbReference>
<evidence type="ECO:0000259" key="2">
    <source>
        <dbReference type="Pfam" id="PF13649"/>
    </source>
</evidence>
<dbReference type="CDD" id="cd02440">
    <property type="entry name" value="AdoMet_MTases"/>
    <property type="match status" value="1"/>
</dbReference>
<dbReference type="InterPro" id="IPR029063">
    <property type="entry name" value="SAM-dependent_MTases_sf"/>
</dbReference>
<dbReference type="RefSeq" id="WP_249478210.1">
    <property type="nucleotide sequence ID" value="NZ_CP097218.1"/>
</dbReference>
<keyword evidence="3" id="KW-0808">Transferase</keyword>
<name>A0ABY4N6I1_9MICO</name>
<protein>
    <submittedName>
        <fullName evidence="3">Class I SAM-dependent methyltransferase</fullName>
    </submittedName>
</protein>
<dbReference type="InterPro" id="IPR050508">
    <property type="entry name" value="Methyltransf_Superfamily"/>
</dbReference>
<evidence type="ECO:0000313" key="4">
    <source>
        <dbReference type="Proteomes" id="UP001055868"/>
    </source>
</evidence>
<dbReference type="GO" id="GO:0032259">
    <property type="term" value="P:methylation"/>
    <property type="evidence" value="ECO:0007669"/>
    <property type="project" value="UniProtKB-KW"/>
</dbReference>
<feature type="region of interest" description="Disordered" evidence="1">
    <location>
        <begin position="1"/>
        <end position="21"/>
    </location>
</feature>
<dbReference type="GO" id="GO:0008168">
    <property type="term" value="F:methyltransferase activity"/>
    <property type="evidence" value="ECO:0007669"/>
    <property type="project" value="UniProtKB-KW"/>
</dbReference>
<keyword evidence="3" id="KW-0489">Methyltransferase</keyword>
<dbReference type="InterPro" id="IPR041698">
    <property type="entry name" value="Methyltransf_25"/>
</dbReference>
<gene>
    <name evidence="3" type="ORF">M4486_15655</name>
</gene>
<reference evidence="3" key="1">
    <citation type="submission" date="2022-05" db="EMBL/GenBank/DDBJ databases">
        <title>Genomic analysis of Brachybacterium sp. CBA3104.</title>
        <authorList>
            <person name="Roh S.W."/>
            <person name="Kim Y.B."/>
            <person name="Kim Y."/>
        </authorList>
    </citation>
    <scope>NUCLEOTIDE SEQUENCE</scope>
    <source>
        <strain evidence="3">CBA3104</strain>
    </source>
</reference>
<organism evidence="3 4">
    <name type="scientific">Brachybacterium kimchii</name>
    <dbReference type="NCBI Taxonomy" id="2942909"/>
    <lineage>
        <taxon>Bacteria</taxon>
        <taxon>Bacillati</taxon>
        <taxon>Actinomycetota</taxon>
        <taxon>Actinomycetes</taxon>
        <taxon>Micrococcales</taxon>
        <taxon>Dermabacteraceae</taxon>
        <taxon>Brachybacterium</taxon>
    </lineage>
</organism>
<dbReference type="Gene3D" id="3.40.50.150">
    <property type="entry name" value="Vaccinia Virus protein VP39"/>
    <property type="match status" value="1"/>
</dbReference>
<dbReference type="PANTHER" id="PTHR42912:SF80">
    <property type="entry name" value="METHYLTRANSFERASE DOMAIN-CONTAINING PROTEIN"/>
    <property type="match status" value="1"/>
</dbReference>
<dbReference type="Pfam" id="PF13649">
    <property type="entry name" value="Methyltransf_25"/>
    <property type="match status" value="1"/>
</dbReference>
<feature type="domain" description="Methyltransferase" evidence="2">
    <location>
        <begin position="53"/>
        <end position="145"/>
    </location>
</feature>
<dbReference type="PANTHER" id="PTHR42912">
    <property type="entry name" value="METHYLTRANSFERASE"/>
    <property type="match status" value="1"/>
</dbReference>
<accession>A0ABY4N6I1</accession>
<proteinExistence type="predicted"/>
<dbReference type="Proteomes" id="UP001055868">
    <property type="component" value="Chromosome"/>
</dbReference>
<sequence length="263" mass="28246">MSTLPSTNPYEDPESARLYDAENSGREDVEFYRRLARKLRGTAARGADAPFTVLDIGCGTGVLCVDLAADGHRVLGVDPAGAMLEIARTRPGGERVTWILGSADAAPEAEADLAVMTGHAAQQIVPADAWHALLASAHRALRPGGVLAFESRDPRRRPWEHWTPESTRGDFPHPDGGVFTSWVELLAVDESGADGVVETHRGITEREGSARRSAEETLIFRPLEVLRADLEAAGFAVEQVHGDWSGGPVTDATAELILLGRRA</sequence>
<evidence type="ECO:0000256" key="1">
    <source>
        <dbReference type="SAM" id="MobiDB-lite"/>
    </source>
</evidence>